<dbReference type="RefSeq" id="WP_264773452.1">
    <property type="nucleotide sequence ID" value="NZ_JAPDOG010000034.1"/>
</dbReference>
<name>A0ABT3J930_9RHOB</name>
<dbReference type="Proteomes" id="UP001207582">
    <property type="component" value="Unassembled WGS sequence"/>
</dbReference>
<accession>A0ABT3J930</accession>
<reference evidence="1 2" key="1">
    <citation type="submission" date="2022-10" db="EMBL/GenBank/DDBJ databases">
        <title>Defluviimonas sp. CAU 1641 isolated from mud.</title>
        <authorList>
            <person name="Kim W."/>
        </authorList>
    </citation>
    <scope>NUCLEOTIDE SEQUENCE [LARGE SCALE GENOMIC DNA]</scope>
    <source>
        <strain evidence="1 2">CAU 1641</strain>
    </source>
</reference>
<evidence type="ECO:0000313" key="1">
    <source>
        <dbReference type="EMBL" id="MCW3784182.1"/>
    </source>
</evidence>
<comment type="caution">
    <text evidence="1">The sequence shown here is derived from an EMBL/GenBank/DDBJ whole genome shotgun (WGS) entry which is preliminary data.</text>
</comment>
<evidence type="ECO:0000313" key="2">
    <source>
        <dbReference type="Proteomes" id="UP001207582"/>
    </source>
</evidence>
<dbReference type="EMBL" id="JAPDOG010000034">
    <property type="protein sequence ID" value="MCW3784182.1"/>
    <property type="molecule type" value="Genomic_DNA"/>
</dbReference>
<keyword evidence="2" id="KW-1185">Reference proteome</keyword>
<sequence length="68" mass="7994">MQIHVNAYPQLHNLCWNRPDDAVVDGPEALGLYERNWRFVEQDKLDRREQRLLDVLVARFGNGVFMPA</sequence>
<organism evidence="1 2">
    <name type="scientific">Defluviimonas salinarum</name>
    <dbReference type="NCBI Taxonomy" id="2992147"/>
    <lineage>
        <taxon>Bacteria</taxon>
        <taxon>Pseudomonadati</taxon>
        <taxon>Pseudomonadota</taxon>
        <taxon>Alphaproteobacteria</taxon>
        <taxon>Rhodobacterales</taxon>
        <taxon>Paracoccaceae</taxon>
        <taxon>Albidovulum</taxon>
    </lineage>
</organism>
<gene>
    <name evidence="1" type="ORF">OM960_21865</name>
</gene>
<protein>
    <submittedName>
        <fullName evidence="1">Uncharacterized protein</fullName>
    </submittedName>
</protein>
<proteinExistence type="predicted"/>